<dbReference type="AlphaFoldDB" id="A0A6J0HJA5"/>
<dbReference type="GO" id="GO:0005737">
    <property type="term" value="C:cytoplasm"/>
    <property type="evidence" value="ECO:0007669"/>
    <property type="project" value="TreeGrafter"/>
</dbReference>
<dbReference type="OrthoDB" id="2120499at2759"/>
<dbReference type="RefSeq" id="XP_017674592.1">
    <property type="nucleotide sequence ID" value="XM_017819103.1"/>
</dbReference>
<dbReference type="Pfam" id="PF22584">
    <property type="entry name" value="CFAP143"/>
    <property type="match status" value="1"/>
</dbReference>
<accession>A0A6J0HJA5</accession>
<sequence>MGGAHAAAARRLHGERRIPAPRAGAMEPGAGTSWGVALTGHVGPTCPGERSPCLGRVQGGIRLPDVPMEKLPCHEEPLTATAKRLQEMSDIAEVPEMPTEPPAEALPPVPSPEPARETGNDPSEIKLPPWLGKWGTCREEVPVEPLSPPKPAEQPSQPVTRRGRAIRTWLGEKVVDPLNSGLGQELGSEDSAHHRGFHGLPLHQFLSSLTDSSTTDTYRPPHRALLLRQGLRKATLASMLYEKYSKETEEEIRPRPQPMESVSTTHRDYAARGFQPTPPSITQPHNYLTEQPTSFWLEQARGLPGVTALFSRNIPFKRNATFSTPITVYLGPPHPCDPLSSEPQTFKD</sequence>
<keyword evidence="2" id="KW-1185">Reference proteome</keyword>
<evidence type="ECO:0000256" key="1">
    <source>
        <dbReference type="SAM" id="MobiDB-lite"/>
    </source>
</evidence>
<evidence type="ECO:0000313" key="2">
    <source>
        <dbReference type="Proteomes" id="UP000504624"/>
    </source>
</evidence>
<gene>
    <name evidence="3" type="primary">SPAG8</name>
</gene>
<dbReference type="PANTHER" id="PTHR15510:SF5">
    <property type="entry name" value="SPERM-ASSOCIATED ANTIGEN 8"/>
    <property type="match status" value="1"/>
</dbReference>
<evidence type="ECO:0000313" key="3">
    <source>
        <dbReference type="RefSeq" id="XP_017674592.1"/>
    </source>
</evidence>
<reference evidence="3" key="1">
    <citation type="submission" date="2025-08" db="UniProtKB">
        <authorList>
            <consortium name="RefSeq"/>
        </authorList>
    </citation>
    <scope>IDENTIFICATION</scope>
</reference>
<feature type="region of interest" description="Disordered" evidence="1">
    <location>
        <begin position="141"/>
        <end position="162"/>
    </location>
</feature>
<proteinExistence type="predicted"/>
<dbReference type="PANTHER" id="PTHR15510">
    <property type="entry name" value="SPERM-ASSOCIATED ANTIGEN 8"/>
    <property type="match status" value="1"/>
</dbReference>
<feature type="region of interest" description="Disordered" evidence="1">
    <location>
        <begin position="97"/>
        <end position="128"/>
    </location>
</feature>
<feature type="compositionally biased region" description="Pro residues" evidence="1">
    <location>
        <begin position="98"/>
        <end position="113"/>
    </location>
</feature>
<dbReference type="GO" id="GO:0008017">
    <property type="term" value="F:microtubule binding"/>
    <property type="evidence" value="ECO:0007669"/>
    <property type="project" value="InterPro"/>
</dbReference>
<dbReference type="GO" id="GO:0045944">
    <property type="term" value="P:positive regulation of transcription by RNA polymerase II"/>
    <property type="evidence" value="ECO:0007669"/>
    <property type="project" value="TreeGrafter"/>
</dbReference>
<protein>
    <submittedName>
        <fullName evidence="3">Sperm-associated antigen 8</fullName>
    </submittedName>
</protein>
<dbReference type="CTD" id="26206"/>
<dbReference type="Proteomes" id="UP000504624">
    <property type="component" value="Unplaced"/>
</dbReference>
<dbReference type="GeneID" id="108499353"/>
<organism evidence="2 3">
    <name type="scientific">Lepidothrix coronata</name>
    <name type="common">blue-crowned manakin</name>
    <dbReference type="NCBI Taxonomy" id="321398"/>
    <lineage>
        <taxon>Eukaryota</taxon>
        <taxon>Metazoa</taxon>
        <taxon>Chordata</taxon>
        <taxon>Craniata</taxon>
        <taxon>Vertebrata</taxon>
        <taxon>Euteleostomi</taxon>
        <taxon>Archelosauria</taxon>
        <taxon>Archosauria</taxon>
        <taxon>Dinosauria</taxon>
        <taxon>Saurischia</taxon>
        <taxon>Theropoda</taxon>
        <taxon>Coelurosauria</taxon>
        <taxon>Aves</taxon>
        <taxon>Neognathae</taxon>
        <taxon>Neoaves</taxon>
        <taxon>Telluraves</taxon>
        <taxon>Australaves</taxon>
        <taxon>Passeriformes</taxon>
        <taxon>Pipridae</taxon>
        <taxon>Lepidothrix</taxon>
    </lineage>
</organism>
<dbReference type="InterPro" id="IPR026124">
    <property type="entry name" value="Sperm-assoc_Ag8"/>
</dbReference>
<feature type="region of interest" description="Disordered" evidence="1">
    <location>
        <begin position="1"/>
        <end position="27"/>
    </location>
</feature>
<name>A0A6J0HJA5_9PASS</name>
<dbReference type="GO" id="GO:0005634">
    <property type="term" value="C:nucleus"/>
    <property type="evidence" value="ECO:0007669"/>
    <property type="project" value="TreeGrafter"/>
</dbReference>